<feature type="transmembrane region" description="Helical" evidence="9">
    <location>
        <begin position="309"/>
        <end position="334"/>
    </location>
</feature>
<dbReference type="InterPro" id="IPR004713">
    <property type="entry name" value="CaH_exchang"/>
</dbReference>
<dbReference type="Gene3D" id="1.20.1420.30">
    <property type="entry name" value="NCX, central ion-binding region"/>
    <property type="match status" value="2"/>
</dbReference>
<keyword evidence="7" id="KW-0406">Ion transport</keyword>
<dbReference type="GO" id="GO:0012505">
    <property type="term" value="C:endomembrane system"/>
    <property type="evidence" value="ECO:0007669"/>
    <property type="project" value="UniProtKB-SubCell"/>
</dbReference>
<dbReference type="GO" id="GO:0006874">
    <property type="term" value="P:intracellular calcium ion homeostasis"/>
    <property type="evidence" value="ECO:0007669"/>
    <property type="project" value="TreeGrafter"/>
</dbReference>
<keyword evidence="3" id="KW-0109">Calcium transport</keyword>
<evidence type="ECO:0000256" key="5">
    <source>
        <dbReference type="ARBA" id="ARBA00022837"/>
    </source>
</evidence>
<evidence type="ECO:0000256" key="1">
    <source>
        <dbReference type="ARBA" id="ARBA00004127"/>
    </source>
</evidence>
<sequence length="389" mass="41214">MTMSEPATADATGTQSTNLSVLGAFSPKKTKLNLLLLAVPITWYYAYISHDSTAAFFASMVAIMPLAFLMGRATEEIALRTSESLGGLLNATFGNAAEMIIAGLAIYAAYTAGVGSDTANTMIHLVQASLIGSILGNLLLVMGLAFVWGGIHFEEQEFSSAQVSTNSSLLLLAVVVLIVPTAFHSSVGGDYDGRGVENLSHIAAIILLGLYGLFLYFQFRSHAHLFATEGQHHESPEMTQRDAIILLVLATVLVSWMAEILVHSVESAAADVGLPHLFIGVILLPLFGNAAEHFTAVTVAGKNKMDLSFAIAVGSSTQIAVFVAPLMVLISWLLGVQLTFEFGMLETVAVFCAVMIANLIAADGKSNWLEGAMLLGAYVILGAAFLFHP</sequence>
<keyword evidence="6 9" id="KW-1133">Transmembrane helix</keyword>
<evidence type="ECO:0000256" key="8">
    <source>
        <dbReference type="ARBA" id="ARBA00023136"/>
    </source>
</evidence>
<organism evidence="11">
    <name type="scientific">uncultured marine group II/III euryarchaeote AD1000_113_C07</name>
    <dbReference type="NCBI Taxonomy" id="1457718"/>
    <lineage>
        <taxon>Archaea</taxon>
        <taxon>Methanobacteriati</taxon>
        <taxon>Methanobacteriota</taxon>
        <taxon>environmental samples</taxon>
    </lineage>
</organism>
<keyword evidence="5" id="KW-0106">Calcium</keyword>
<feature type="transmembrane region" description="Helical" evidence="9">
    <location>
        <begin position="122"/>
        <end position="148"/>
    </location>
</feature>
<feature type="transmembrane region" description="Helical" evidence="9">
    <location>
        <begin position="199"/>
        <end position="217"/>
    </location>
</feature>
<feature type="transmembrane region" description="Helical" evidence="9">
    <location>
        <begin position="340"/>
        <end position="361"/>
    </location>
</feature>
<feature type="domain" description="Sodium/calcium exchanger membrane region" evidence="10">
    <location>
        <begin position="53"/>
        <end position="219"/>
    </location>
</feature>
<gene>
    <name evidence="11" type="primary">CAX</name>
    <name evidence="11" type="synonym">chaA</name>
</gene>
<name>A0A075FJ69_9EURY</name>
<dbReference type="PANTHER" id="PTHR31503:SF22">
    <property type="entry name" value="VACUOLAR CALCIUM ION TRANSPORTER"/>
    <property type="match status" value="1"/>
</dbReference>
<keyword evidence="2" id="KW-0813">Transport</keyword>
<evidence type="ECO:0000256" key="4">
    <source>
        <dbReference type="ARBA" id="ARBA00022692"/>
    </source>
</evidence>
<dbReference type="Pfam" id="PF01699">
    <property type="entry name" value="Na_Ca_ex"/>
    <property type="match status" value="2"/>
</dbReference>
<feature type="transmembrane region" description="Helical" evidence="9">
    <location>
        <begin position="169"/>
        <end position="187"/>
    </location>
</feature>
<feature type="transmembrane region" description="Helical" evidence="9">
    <location>
        <begin position="85"/>
        <end position="110"/>
    </location>
</feature>
<evidence type="ECO:0000256" key="9">
    <source>
        <dbReference type="SAM" id="Phobius"/>
    </source>
</evidence>
<keyword evidence="8 9" id="KW-0472">Membrane</keyword>
<dbReference type="InterPro" id="IPR004837">
    <property type="entry name" value="NaCa_Exmemb"/>
</dbReference>
<keyword evidence="4 9" id="KW-0812">Transmembrane</keyword>
<dbReference type="AlphaFoldDB" id="A0A075FJ69"/>
<feature type="domain" description="Sodium/calcium exchanger membrane region" evidence="10">
    <location>
        <begin position="244"/>
        <end position="381"/>
    </location>
</feature>
<feature type="transmembrane region" description="Helical" evidence="9">
    <location>
        <begin position="54"/>
        <end position="73"/>
    </location>
</feature>
<feature type="transmembrane region" description="Helical" evidence="9">
    <location>
        <begin position="368"/>
        <end position="387"/>
    </location>
</feature>
<evidence type="ECO:0000256" key="7">
    <source>
        <dbReference type="ARBA" id="ARBA00023065"/>
    </source>
</evidence>
<evidence type="ECO:0000256" key="3">
    <source>
        <dbReference type="ARBA" id="ARBA00022568"/>
    </source>
</evidence>
<evidence type="ECO:0000256" key="6">
    <source>
        <dbReference type="ARBA" id="ARBA00022989"/>
    </source>
</evidence>
<dbReference type="GO" id="GO:0015369">
    <property type="term" value="F:calcium:proton antiporter activity"/>
    <property type="evidence" value="ECO:0007669"/>
    <property type="project" value="InterPro"/>
</dbReference>
<dbReference type="NCBIfam" id="TIGR00378">
    <property type="entry name" value="cax"/>
    <property type="match status" value="1"/>
</dbReference>
<feature type="transmembrane region" description="Helical" evidence="9">
    <location>
        <begin position="243"/>
        <end position="265"/>
    </location>
</feature>
<evidence type="ECO:0000256" key="2">
    <source>
        <dbReference type="ARBA" id="ARBA00022448"/>
    </source>
</evidence>
<proteinExistence type="predicted"/>
<feature type="transmembrane region" description="Helical" evidence="9">
    <location>
        <begin position="277"/>
        <end position="297"/>
    </location>
</feature>
<reference evidence="11" key="1">
    <citation type="journal article" date="2014" name="Genome Biol. Evol.">
        <title>Pangenome evidence for extensive interdomain horizontal transfer affecting lineage core and shell genes in uncultured planktonic thaumarchaeota and euryarchaeota.</title>
        <authorList>
            <person name="Deschamps P."/>
            <person name="Zivanovic Y."/>
            <person name="Moreira D."/>
            <person name="Rodriguez-Valera F."/>
            <person name="Lopez-Garcia P."/>
        </authorList>
    </citation>
    <scope>NUCLEOTIDE SEQUENCE</scope>
</reference>
<dbReference type="GO" id="GO:0016020">
    <property type="term" value="C:membrane"/>
    <property type="evidence" value="ECO:0007669"/>
    <property type="project" value="InterPro"/>
</dbReference>
<dbReference type="EMBL" id="KF900332">
    <property type="protein sequence ID" value="AIE91253.1"/>
    <property type="molecule type" value="Genomic_DNA"/>
</dbReference>
<protein>
    <submittedName>
        <fullName evidence="11">H+/Ca2+ exchanger (ChaA, CAX)</fullName>
    </submittedName>
</protein>
<dbReference type="PANTHER" id="PTHR31503">
    <property type="entry name" value="VACUOLAR CALCIUM ION TRANSPORTER"/>
    <property type="match status" value="1"/>
</dbReference>
<feature type="transmembrane region" description="Helical" evidence="9">
    <location>
        <begin position="32"/>
        <end position="48"/>
    </location>
</feature>
<accession>A0A075FJ69</accession>
<evidence type="ECO:0000259" key="10">
    <source>
        <dbReference type="Pfam" id="PF01699"/>
    </source>
</evidence>
<dbReference type="InterPro" id="IPR044880">
    <property type="entry name" value="NCX_ion-bd_dom_sf"/>
</dbReference>
<evidence type="ECO:0000313" key="11">
    <source>
        <dbReference type="EMBL" id="AIE91253.1"/>
    </source>
</evidence>
<dbReference type="InterPro" id="IPR004798">
    <property type="entry name" value="CAX-like"/>
</dbReference>
<comment type="subcellular location">
    <subcellularLocation>
        <location evidence="1">Endomembrane system</location>
        <topology evidence="1">Multi-pass membrane protein</topology>
    </subcellularLocation>
</comment>